<reference evidence="2 3" key="1">
    <citation type="journal article" date="2016" name="Nat. Commun.">
        <title>Thousands of microbial genomes shed light on interconnected biogeochemical processes in an aquifer system.</title>
        <authorList>
            <person name="Anantharaman K."/>
            <person name="Brown C.T."/>
            <person name="Hug L.A."/>
            <person name="Sharon I."/>
            <person name="Castelle C.J."/>
            <person name="Probst A.J."/>
            <person name="Thomas B.C."/>
            <person name="Singh A."/>
            <person name="Wilkins M.J."/>
            <person name="Karaoz U."/>
            <person name="Brodie E.L."/>
            <person name="Williams K.H."/>
            <person name="Hubbard S.S."/>
            <person name="Banfield J.F."/>
        </authorList>
    </citation>
    <scope>NUCLEOTIDE SEQUENCE [LARGE SCALE GENOMIC DNA]</scope>
</reference>
<evidence type="ECO:0000256" key="1">
    <source>
        <dbReference type="SAM" id="MobiDB-lite"/>
    </source>
</evidence>
<dbReference type="EMBL" id="MEZX01000002">
    <property type="protein sequence ID" value="OGD64588.1"/>
    <property type="molecule type" value="Genomic_DNA"/>
</dbReference>
<evidence type="ECO:0000313" key="3">
    <source>
        <dbReference type="Proteomes" id="UP000177481"/>
    </source>
</evidence>
<feature type="region of interest" description="Disordered" evidence="1">
    <location>
        <begin position="365"/>
        <end position="387"/>
    </location>
</feature>
<proteinExistence type="predicted"/>
<sequence>MVVLGVIVMIGIVSLPNIFSQNERASLDSSAQMIRQVIIDAYTRSLAPTRNDESRTGQIYQVAFGNFITGQPKQQGEFFEVSGNTGTNKVWLERGLARCDSGDVQGAFSTLKSITLPRGIFVSSFFPSDQPNTEAKSVIRFSAGVEGFQCGSYTKPNIKSDNYRNDFGWTGEDKSLNQKAYARYLVIELSANKIPEHRYVIMDRLTKEVSAVNSNPQSYFASDGDSAVPKWTSISNDDDMTLSIECRANDADMLLTFKRAEDRPSATENPDPNLAVYYDIDWDLHNGSGYVPLSLKYFYDLGRNEVKFSFTTTAMSVASRPAKIGIQLKAQDEFANMQLESTPADPLLRWWQKDFIPSCGDLPVTEVEESPPSPIPPQGDPGGEALSCGPTAWQPHNWLLGIASKLGLVERTFALVESACDDVAL</sequence>
<dbReference type="STRING" id="1797471.A3A71_00840"/>
<gene>
    <name evidence="2" type="ORF">A3A71_00840</name>
</gene>
<accession>A0A1F5EB07</accession>
<dbReference type="Proteomes" id="UP000177481">
    <property type="component" value="Unassembled WGS sequence"/>
</dbReference>
<organism evidence="2 3">
    <name type="scientific">Candidatus Berkelbacteria bacterium RIFCSPLOWO2_01_FULL_50_28</name>
    <dbReference type="NCBI Taxonomy" id="1797471"/>
    <lineage>
        <taxon>Bacteria</taxon>
        <taxon>Candidatus Berkelbacteria</taxon>
    </lineage>
</organism>
<evidence type="ECO:0000313" key="2">
    <source>
        <dbReference type="EMBL" id="OGD64588.1"/>
    </source>
</evidence>
<dbReference type="AlphaFoldDB" id="A0A1F5EB07"/>
<name>A0A1F5EB07_9BACT</name>
<protein>
    <submittedName>
        <fullName evidence="2">Uncharacterized protein</fullName>
    </submittedName>
</protein>
<comment type="caution">
    <text evidence="2">The sequence shown here is derived from an EMBL/GenBank/DDBJ whole genome shotgun (WGS) entry which is preliminary data.</text>
</comment>